<evidence type="ECO:0000313" key="2">
    <source>
        <dbReference type="EMBL" id="KAA0914870.1"/>
    </source>
</evidence>
<name>A0A5A9ZCK1_9RHOB</name>
<reference evidence="2 3" key="1">
    <citation type="submission" date="2019-07" db="EMBL/GenBank/DDBJ databases">
        <title>Aquicoccus porphyridii gen. nov., sp. nov., isolated from a small marine red alga, Porphyridium marinum.</title>
        <authorList>
            <person name="Liu L."/>
        </authorList>
    </citation>
    <scope>NUCLEOTIDE SEQUENCE [LARGE SCALE GENOMIC DNA]</scope>
    <source>
        <strain evidence="2 3">L1 8-17</strain>
    </source>
</reference>
<feature type="region of interest" description="Disordered" evidence="1">
    <location>
        <begin position="491"/>
        <end position="514"/>
    </location>
</feature>
<feature type="compositionally biased region" description="Basic and acidic residues" evidence="1">
    <location>
        <begin position="340"/>
        <end position="366"/>
    </location>
</feature>
<evidence type="ECO:0000256" key="1">
    <source>
        <dbReference type="SAM" id="MobiDB-lite"/>
    </source>
</evidence>
<sequence>MLIKFFPNGKGGGAGPVEYLTARTVLAYDDNRDLIRDASCQPMTVTREPLPEVVRGDPQGMIDLIDACPHQWTYRAGVVSFAREDAPTEDQQQEVIDRFEEIAFAGLDADRYACLWVRHTHEDRVELHFCTPRMELNSGRSLNIAPPGYGRAFDSLRDLMNKTHGWADPMDVERAAEVKPVSEAPDRAAGRDGLHAWIGDQISMGLIEDRAGMVAALTDAGFEVPRAGKNYLTVKDPETEERFRLKGEIFHEDWRAEATAERETERGHGADQGGECRLDRRTVAELQDRFEDHCRKRAGYNQDRYGRLPAAREEAPHTAERERSAAGMEGADVADTGGLRPDDQRRVFDLDGHDLADAQPEHDGAQGDRAAGGDVSDPAERPGDADPLFAGGRTRGLPDDPEGVSDGRSDAARTRIAGLRRAVDGSLEGIRTGIDRLRAGQAGGTGWVARLHDRVAQVAALIGRSLERLDAGWPRHHAGPLEAEGQPVARAGGAEAPRDAVTDEIGENVHGLRH</sequence>
<dbReference type="EMBL" id="VINQ01000007">
    <property type="protein sequence ID" value="KAA0914870.1"/>
    <property type="molecule type" value="Genomic_DNA"/>
</dbReference>
<accession>A0A5A9ZCK1</accession>
<protein>
    <submittedName>
        <fullName evidence="2">Mobilization relaxase</fullName>
    </submittedName>
</protein>
<feature type="region of interest" description="Disordered" evidence="1">
    <location>
        <begin position="305"/>
        <end position="409"/>
    </location>
</feature>
<dbReference type="Proteomes" id="UP000325291">
    <property type="component" value="Unassembled WGS sequence"/>
</dbReference>
<keyword evidence="3" id="KW-1185">Reference proteome</keyword>
<comment type="caution">
    <text evidence="2">The sequence shown here is derived from an EMBL/GenBank/DDBJ whole genome shotgun (WGS) entry which is preliminary data.</text>
</comment>
<organism evidence="2 3">
    <name type="scientific">Aquicoccus porphyridii</name>
    <dbReference type="NCBI Taxonomy" id="1852029"/>
    <lineage>
        <taxon>Bacteria</taxon>
        <taxon>Pseudomonadati</taxon>
        <taxon>Pseudomonadota</taxon>
        <taxon>Alphaproteobacteria</taxon>
        <taxon>Rhodobacterales</taxon>
        <taxon>Paracoccaceae</taxon>
        <taxon>Aquicoccus</taxon>
    </lineage>
</organism>
<proteinExistence type="predicted"/>
<gene>
    <name evidence="2" type="ORF">FLO80_10885</name>
</gene>
<evidence type="ECO:0000313" key="3">
    <source>
        <dbReference type="Proteomes" id="UP000325291"/>
    </source>
</evidence>
<dbReference type="RefSeq" id="WP_111368470.1">
    <property type="nucleotide sequence ID" value="NZ_VINQ01000007.1"/>
</dbReference>
<dbReference type="AlphaFoldDB" id="A0A5A9ZCK1"/>
<feature type="compositionally biased region" description="Basic and acidic residues" evidence="1">
    <location>
        <begin position="305"/>
        <end position="324"/>
    </location>
</feature>